<evidence type="ECO:0000313" key="5">
    <source>
        <dbReference type="Proteomes" id="UP000244174"/>
    </source>
</evidence>
<dbReference type="Proteomes" id="UP000244174">
    <property type="component" value="Unassembled WGS sequence"/>
</dbReference>
<reference evidence="4 5" key="1">
    <citation type="submission" date="2018-04" db="EMBL/GenBank/DDBJ databases">
        <title>Genomic Encyclopedia of Archaeal and Bacterial Type Strains, Phase II (KMG-II): from individual species to whole genera.</title>
        <authorList>
            <person name="Goeker M."/>
        </authorList>
    </citation>
    <scope>NUCLEOTIDE SEQUENCE [LARGE SCALE GENOMIC DNA]</scope>
    <source>
        <strain evidence="4 5">DSM 23082</strain>
    </source>
</reference>
<evidence type="ECO:0000256" key="1">
    <source>
        <dbReference type="ARBA" id="ARBA00005187"/>
    </source>
</evidence>
<accession>A0A2T6AJQ5</accession>
<dbReference type="InterPro" id="IPR051786">
    <property type="entry name" value="ASN_synthetase/amidase"/>
</dbReference>
<gene>
    <name evidence="4" type="ORF">C8P64_0029</name>
</gene>
<comment type="catalytic activity">
    <reaction evidence="3">
        <text>L-aspartate + L-glutamine + ATP + H2O = L-asparagine + L-glutamate + AMP + diphosphate + H(+)</text>
        <dbReference type="Rhea" id="RHEA:12228"/>
        <dbReference type="ChEBI" id="CHEBI:15377"/>
        <dbReference type="ChEBI" id="CHEBI:15378"/>
        <dbReference type="ChEBI" id="CHEBI:29985"/>
        <dbReference type="ChEBI" id="CHEBI:29991"/>
        <dbReference type="ChEBI" id="CHEBI:30616"/>
        <dbReference type="ChEBI" id="CHEBI:33019"/>
        <dbReference type="ChEBI" id="CHEBI:58048"/>
        <dbReference type="ChEBI" id="CHEBI:58359"/>
        <dbReference type="ChEBI" id="CHEBI:456215"/>
        <dbReference type="EC" id="6.3.5.4"/>
    </reaction>
</comment>
<dbReference type="PANTHER" id="PTHR43284">
    <property type="entry name" value="ASPARAGINE SYNTHETASE (GLUTAMINE-HYDROLYZING)"/>
    <property type="match status" value="1"/>
</dbReference>
<name>A0A2T6AJQ5_9FLAO</name>
<dbReference type="GO" id="GO:0004066">
    <property type="term" value="F:asparagine synthase (glutamine-hydrolyzing) activity"/>
    <property type="evidence" value="ECO:0007669"/>
    <property type="project" value="UniProtKB-EC"/>
</dbReference>
<dbReference type="SUPFAM" id="SSF52402">
    <property type="entry name" value="Adenine nucleotide alpha hydrolases-like"/>
    <property type="match status" value="1"/>
</dbReference>
<dbReference type="EMBL" id="QBKQ01000001">
    <property type="protein sequence ID" value="PTX44059.1"/>
    <property type="molecule type" value="Genomic_DNA"/>
</dbReference>
<sequence length="614" mass="72205">MTTKKLYRSHLANLPFDLENKTFGKFQCLIENSSEIINHDDFFCFTEGYMRDFNLPPENISKHIFSCANQIIKDWPLPNCITGSFSAIIGQSEKNEVIICNDLIGVYPVYYLFIDDEVYISNSLILMAIISNCDFDDVGIIQRGIGPEYSNFGSRTILKGCKRLLPGEYIKIKDKKIVARKFDNSLYQNISTSNKSQDLHHDYWIQYQKEVEYALIDFDEVNIALSGGLDSRLLLGAIPNFKKTKCLTYGEDDYYETKVAKKLAGKAKSSFENHSQIDLYFPPPEILKNYHLKTEAVLVCSWLEILENIQIKTRKPILLGDMTEALSGRNIKAYSGRNFRQKNFFKYHFFGSDYLFENANKVNFQDWKRRTTAHYDRWYTDKRTGKFQLSLKKEQFINGIHHDLNEIFSRIESHNLPYTELYDELFMWYTHSRIPMGKQILLCNSDFFSYCPPMSIQLLRRTSNIHPNLRLGNRFLNKLFKLKGLKNLNTIPTSQAPIIPQNFPRLLKMPVWGIRSKIDHYLIKRLVRSKDLNKRYRLFKSLNWPLIYQHPELENYLNSYFHPNHLGKGQFEHIKERTMQRKELVQWPFGNTEIIANASLNLEIETIEKYRFPN</sequence>
<keyword evidence="5" id="KW-1185">Reference proteome</keyword>
<dbReference type="EC" id="6.3.5.4" evidence="2"/>
<dbReference type="Gene3D" id="3.60.20.10">
    <property type="entry name" value="Glutamine Phosphoribosylpyrophosphate, subunit 1, domain 1"/>
    <property type="match status" value="1"/>
</dbReference>
<dbReference type="Gene3D" id="3.40.50.620">
    <property type="entry name" value="HUPs"/>
    <property type="match status" value="1"/>
</dbReference>
<proteinExistence type="predicted"/>
<protein>
    <recommendedName>
        <fullName evidence="2">asparagine synthase (glutamine-hydrolyzing)</fullName>
        <ecNumber evidence="2">6.3.5.4</ecNumber>
    </recommendedName>
</protein>
<dbReference type="AlphaFoldDB" id="A0A2T6AJQ5"/>
<comment type="caution">
    <text evidence="4">The sequence shown here is derived from an EMBL/GenBank/DDBJ whole genome shotgun (WGS) entry which is preliminary data.</text>
</comment>
<dbReference type="InterPro" id="IPR014729">
    <property type="entry name" value="Rossmann-like_a/b/a_fold"/>
</dbReference>
<evidence type="ECO:0000256" key="2">
    <source>
        <dbReference type="ARBA" id="ARBA00012737"/>
    </source>
</evidence>
<dbReference type="SUPFAM" id="SSF56235">
    <property type="entry name" value="N-terminal nucleophile aminohydrolases (Ntn hydrolases)"/>
    <property type="match status" value="1"/>
</dbReference>
<evidence type="ECO:0000313" key="4">
    <source>
        <dbReference type="EMBL" id="PTX44059.1"/>
    </source>
</evidence>
<comment type="pathway">
    <text evidence="1">Amino-acid biosynthesis; L-asparagine biosynthesis; L-asparagine from L-aspartate (L-Gln route): step 1/1.</text>
</comment>
<dbReference type="PANTHER" id="PTHR43284:SF1">
    <property type="entry name" value="ASPARAGINE SYNTHETASE"/>
    <property type="match status" value="1"/>
</dbReference>
<dbReference type="InterPro" id="IPR029055">
    <property type="entry name" value="Ntn_hydrolases_N"/>
</dbReference>
<evidence type="ECO:0000256" key="3">
    <source>
        <dbReference type="ARBA" id="ARBA00048741"/>
    </source>
</evidence>
<organism evidence="4 5">
    <name type="scientific">Christiangramia gaetbulicola</name>
    <dbReference type="NCBI Taxonomy" id="703340"/>
    <lineage>
        <taxon>Bacteria</taxon>
        <taxon>Pseudomonadati</taxon>
        <taxon>Bacteroidota</taxon>
        <taxon>Flavobacteriia</taxon>
        <taxon>Flavobacteriales</taxon>
        <taxon>Flavobacteriaceae</taxon>
        <taxon>Christiangramia</taxon>
    </lineage>
</organism>